<dbReference type="GO" id="GO:0004252">
    <property type="term" value="F:serine-type endopeptidase activity"/>
    <property type="evidence" value="ECO:0007669"/>
    <property type="project" value="InterPro"/>
</dbReference>
<comment type="caution">
    <text evidence="9">The sequence shown here is derived from an EMBL/GenBank/DDBJ whole genome shotgun (WGS) entry which is preliminary data.</text>
</comment>
<reference evidence="9" key="1">
    <citation type="journal article" date="2021" name="Proc. Natl. Acad. Sci. U.S.A.">
        <title>Three genomes in the algal genus Volvox reveal the fate of a haploid sex-determining region after a transition to homothallism.</title>
        <authorList>
            <person name="Yamamoto K."/>
            <person name="Hamaji T."/>
            <person name="Kawai-Toyooka H."/>
            <person name="Matsuzaki R."/>
            <person name="Takahashi F."/>
            <person name="Nishimura Y."/>
            <person name="Kawachi M."/>
            <person name="Noguchi H."/>
            <person name="Minakuchi Y."/>
            <person name="Umen J.G."/>
            <person name="Toyoda A."/>
            <person name="Nozaki H."/>
        </authorList>
    </citation>
    <scope>NUCLEOTIDE SEQUENCE</scope>
    <source>
        <strain evidence="9">NIES-3780</strain>
    </source>
</reference>
<dbReference type="AlphaFoldDB" id="A0A8J4AX96"/>
<evidence type="ECO:0000256" key="2">
    <source>
        <dbReference type="ARBA" id="ARBA00009045"/>
    </source>
</evidence>
<evidence type="ECO:0000256" key="3">
    <source>
        <dbReference type="ARBA" id="ARBA00022692"/>
    </source>
</evidence>
<dbReference type="Pfam" id="PF01694">
    <property type="entry name" value="Rhomboid"/>
    <property type="match status" value="1"/>
</dbReference>
<dbReference type="Proteomes" id="UP000747399">
    <property type="component" value="Unassembled WGS sequence"/>
</dbReference>
<evidence type="ECO:0000256" key="7">
    <source>
        <dbReference type="SAM" id="Phobius"/>
    </source>
</evidence>
<dbReference type="InterPro" id="IPR022764">
    <property type="entry name" value="Peptidase_S54_rhomboid_dom"/>
</dbReference>
<evidence type="ECO:0000256" key="4">
    <source>
        <dbReference type="ARBA" id="ARBA00022989"/>
    </source>
</evidence>
<dbReference type="InterPro" id="IPR035952">
    <property type="entry name" value="Rhomboid-like_sf"/>
</dbReference>
<comment type="similarity">
    <text evidence="2">Belongs to the peptidase S54 family.</text>
</comment>
<keyword evidence="3 7" id="KW-0812">Transmembrane</keyword>
<evidence type="ECO:0000256" key="6">
    <source>
        <dbReference type="SAM" id="MobiDB-lite"/>
    </source>
</evidence>
<dbReference type="PANTHER" id="PTHR43731:SF26">
    <property type="entry name" value="RHOMBOID-LIKE PROTEIN 10, CHLOROPLASTIC"/>
    <property type="match status" value="1"/>
</dbReference>
<comment type="subcellular location">
    <subcellularLocation>
        <location evidence="1">Membrane</location>
        <topology evidence="1">Multi-pass membrane protein</topology>
    </subcellularLocation>
</comment>
<dbReference type="InterPro" id="IPR050925">
    <property type="entry name" value="Rhomboid_protease_S54"/>
</dbReference>
<dbReference type="PANTHER" id="PTHR43731">
    <property type="entry name" value="RHOMBOID PROTEASE"/>
    <property type="match status" value="1"/>
</dbReference>
<dbReference type="SUPFAM" id="SSF144091">
    <property type="entry name" value="Rhomboid-like"/>
    <property type="match status" value="1"/>
</dbReference>
<sequence length="361" mass="37364">MHGTSGRPFACRSGDWPGKNWLGHRCRRARWQLERILRSGCPSHLRAGLGASALLACASTGGAAAGPGPSPDRGNGAINSGTRPKKTFSDFGHPGRRATDVFLTLNAIIYVINWLTKDVLLLWGCKVNSLIAAGQVWRLVTPLFLHSNPFHLLINMHALHTLGPQVEVVSGSKRTTVIYLASGVLATLASFLLCTSPSLGASGAVFGLGAALGVFYWRHKEVLGPASESGLRNLGLAAAINIAYSMANKRIDNFGHAGGLLGGALLAYLLGPRFVVVLGEGGTRGLQDLPPIRWLAFKSPGTSGSGAALSLRRHSLDGAAATGSPRRRSGPDVASSSQSLNSPGEGEGEGGAAASGAAGRG</sequence>
<evidence type="ECO:0000256" key="5">
    <source>
        <dbReference type="ARBA" id="ARBA00023136"/>
    </source>
</evidence>
<keyword evidence="10" id="KW-1185">Reference proteome</keyword>
<gene>
    <name evidence="9" type="ORF">Vafri_4577</name>
</gene>
<evidence type="ECO:0000259" key="8">
    <source>
        <dbReference type="Pfam" id="PF01694"/>
    </source>
</evidence>
<proteinExistence type="inferred from homology"/>
<feature type="region of interest" description="Disordered" evidence="6">
    <location>
        <begin position="64"/>
        <end position="92"/>
    </location>
</feature>
<organism evidence="9 10">
    <name type="scientific">Volvox africanus</name>
    <dbReference type="NCBI Taxonomy" id="51714"/>
    <lineage>
        <taxon>Eukaryota</taxon>
        <taxon>Viridiplantae</taxon>
        <taxon>Chlorophyta</taxon>
        <taxon>core chlorophytes</taxon>
        <taxon>Chlorophyceae</taxon>
        <taxon>CS clade</taxon>
        <taxon>Chlamydomonadales</taxon>
        <taxon>Volvocaceae</taxon>
        <taxon>Volvox</taxon>
    </lineage>
</organism>
<accession>A0A8J4AX96</accession>
<name>A0A8J4AX96_9CHLO</name>
<feature type="domain" description="Peptidase S54 rhomboid" evidence="8">
    <location>
        <begin position="134"/>
        <end position="272"/>
    </location>
</feature>
<feature type="region of interest" description="Disordered" evidence="6">
    <location>
        <begin position="317"/>
        <end position="361"/>
    </location>
</feature>
<evidence type="ECO:0000313" key="10">
    <source>
        <dbReference type="Proteomes" id="UP000747399"/>
    </source>
</evidence>
<feature type="transmembrane region" description="Helical" evidence="7">
    <location>
        <begin position="253"/>
        <end position="271"/>
    </location>
</feature>
<evidence type="ECO:0000313" key="9">
    <source>
        <dbReference type="EMBL" id="GIL48298.1"/>
    </source>
</evidence>
<keyword evidence="5 7" id="KW-0472">Membrane</keyword>
<dbReference type="Gene3D" id="1.20.1540.10">
    <property type="entry name" value="Rhomboid-like"/>
    <property type="match status" value="1"/>
</dbReference>
<evidence type="ECO:0000256" key="1">
    <source>
        <dbReference type="ARBA" id="ARBA00004141"/>
    </source>
</evidence>
<dbReference type="GO" id="GO:0016020">
    <property type="term" value="C:membrane"/>
    <property type="evidence" value="ECO:0007669"/>
    <property type="project" value="UniProtKB-SubCell"/>
</dbReference>
<feature type="transmembrane region" description="Helical" evidence="7">
    <location>
        <begin position="199"/>
        <end position="217"/>
    </location>
</feature>
<keyword evidence="4 7" id="KW-1133">Transmembrane helix</keyword>
<dbReference type="EMBL" id="BNCO01000005">
    <property type="protein sequence ID" value="GIL48298.1"/>
    <property type="molecule type" value="Genomic_DNA"/>
</dbReference>
<protein>
    <recommendedName>
        <fullName evidence="8">Peptidase S54 rhomboid domain-containing protein</fullName>
    </recommendedName>
</protein>
<feature type="compositionally biased region" description="Gly residues" evidence="6">
    <location>
        <begin position="349"/>
        <end position="361"/>
    </location>
</feature>